<dbReference type="InterPro" id="IPR000361">
    <property type="entry name" value="ATAP_core_dom"/>
</dbReference>
<name>A0A163LMR5_9BACL</name>
<reference evidence="2" key="1">
    <citation type="journal article" date="2016" name="Genome Announc.">
        <title>Draft genomes of two strains of Paenibacillus glucanolyticus with capability to degrade lignocellulose.</title>
        <authorList>
            <person name="Mathews S.L."/>
            <person name="Pawlak J."/>
            <person name="Grunden A.M."/>
        </authorList>
    </citation>
    <scope>NUCLEOTIDE SEQUENCE [LARGE SCALE GENOMIC DNA]</scope>
    <source>
        <strain evidence="2">SLM1</strain>
    </source>
</reference>
<dbReference type="KEGG" id="pglu:A3958_20280"/>
<dbReference type="OrthoDB" id="2361087at2"/>
<gene>
    <name evidence="2" type="ORF">AWU65_21160</name>
</gene>
<dbReference type="SUPFAM" id="SSF89360">
    <property type="entry name" value="HesB-like domain"/>
    <property type="match status" value="1"/>
</dbReference>
<evidence type="ECO:0000313" key="2">
    <source>
        <dbReference type="EMBL" id="KZS48261.1"/>
    </source>
</evidence>
<dbReference type="GeneID" id="97556221"/>
<proteinExistence type="predicted"/>
<sequence>MIIQLTPQAEQKLKDKLGDKPGTIRLIYDTEGCGCAVNGVPSLRIVDEPTVDDITVDTGSPVPFIVNRRQEIFFEDKMKLDADPGVCSFRLDSSGQHYGTNIQIIDTRVQQL</sequence>
<organism evidence="2 3">
    <name type="scientific">Paenibacillus glucanolyticus</name>
    <dbReference type="NCBI Taxonomy" id="59843"/>
    <lineage>
        <taxon>Bacteria</taxon>
        <taxon>Bacillati</taxon>
        <taxon>Bacillota</taxon>
        <taxon>Bacilli</taxon>
        <taxon>Bacillales</taxon>
        <taxon>Paenibacillaceae</taxon>
        <taxon>Paenibacillus</taxon>
    </lineage>
</organism>
<dbReference type="RefSeq" id="WP_036637526.1">
    <property type="nucleotide sequence ID" value="NZ_CBCSBX010000004.1"/>
</dbReference>
<keyword evidence="3" id="KW-1185">Reference proteome</keyword>
<dbReference type="Proteomes" id="UP000076796">
    <property type="component" value="Unassembled WGS sequence"/>
</dbReference>
<dbReference type="Pfam" id="PF01521">
    <property type="entry name" value="Fe-S_biosyn"/>
    <property type="match status" value="1"/>
</dbReference>
<evidence type="ECO:0000313" key="3">
    <source>
        <dbReference type="Proteomes" id="UP000076796"/>
    </source>
</evidence>
<dbReference type="Gene3D" id="2.60.300.12">
    <property type="entry name" value="HesB-like domain"/>
    <property type="match status" value="1"/>
</dbReference>
<protein>
    <recommendedName>
        <fullName evidence="1">Core domain-containing protein</fullName>
    </recommendedName>
</protein>
<accession>A0A163LMR5</accession>
<comment type="caution">
    <text evidence="2">The sequence shown here is derived from an EMBL/GenBank/DDBJ whole genome shotgun (WGS) entry which is preliminary data.</text>
</comment>
<dbReference type="STRING" id="59843.A3958_20280"/>
<dbReference type="EMBL" id="LWMH01000001">
    <property type="protein sequence ID" value="KZS48261.1"/>
    <property type="molecule type" value="Genomic_DNA"/>
</dbReference>
<evidence type="ECO:0000259" key="1">
    <source>
        <dbReference type="Pfam" id="PF01521"/>
    </source>
</evidence>
<dbReference type="InterPro" id="IPR035903">
    <property type="entry name" value="HesB-like_dom_sf"/>
</dbReference>
<dbReference type="AlphaFoldDB" id="A0A163LMR5"/>
<feature type="domain" description="Core" evidence="1">
    <location>
        <begin position="1"/>
        <end position="106"/>
    </location>
</feature>